<dbReference type="PANTHER" id="PTHR32439:SF9">
    <property type="entry name" value="BLR3264 PROTEIN"/>
    <property type="match status" value="1"/>
</dbReference>
<evidence type="ECO:0000256" key="2">
    <source>
        <dbReference type="ARBA" id="ARBA00022617"/>
    </source>
</evidence>
<organism evidence="9 10">
    <name type="scientific">Tepidiforma thermophila (strain KCTC 52669 / CGMCC 1.13589 / G233)</name>
    <dbReference type="NCBI Taxonomy" id="2761530"/>
    <lineage>
        <taxon>Bacteria</taxon>
        <taxon>Bacillati</taxon>
        <taxon>Chloroflexota</taxon>
        <taxon>Tepidiformia</taxon>
        <taxon>Tepidiformales</taxon>
        <taxon>Tepidiformaceae</taxon>
        <taxon>Tepidiforma</taxon>
    </lineage>
</organism>
<evidence type="ECO:0000256" key="4">
    <source>
        <dbReference type="ARBA" id="ARBA00023002"/>
    </source>
</evidence>
<accession>A0A2A9HEZ1</accession>
<dbReference type="PRINTS" id="PR00397">
    <property type="entry name" value="SIROHAEM"/>
</dbReference>
<evidence type="ECO:0000313" key="9">
    <source>
        <dbReference type="EMBL" id="PFG74584.1"/>
    </source>
</evidence>
<gene>
    <name evidence="9" type="ORF">A9A59_1821</name>
</gene>
<keyword evidence="4" id="KW-0560">Oxidoreductase</keyword>
<dbReference type="GO" id="GO:0020037">
    <property type="term" value="F:heme binding"/>
    <property type="evidence" value="ECO:0007669"/>
    <property type="project" value="InterPro"/>
</dbReference>
<dbReference type="GO" id="GO:0046872">
    <property type="term" value="F:metal ion binding"/>
    <property type="evidence" value="ECO:0007669"/>
    <property type="project" value="UniProtKB-KW"/>
</dbReference>
<dbReference type="SUPFAM" id="SSF55124">
    <property type="entry name" value="Nitrite/Sulfite reductase N-terminal domain-like"/>
    <property type="match status" value="2"/>
</dbReference>
<keyword evidence="5" id="KW-0408">Iron</keyword>
<dbReference type="GO" id="GO:0051539">
    <property type="term" value="F:4 iron, 4 sulfur cluster binding"/>
    <property type="evidence" value="ECO:0007669"/>
    <property type="project" value="UniProtKB-KW"/>
</dbReference>
<dbReference type="InterPro" id="IPR045854">
    <property type="entry name" value="NO2/SO3_Rdtase_4Fe4S_sf"/>
</dbReference>
<feature type="domain" description="Nitrite/sulphite reductase 4Fe-4S" evidence="7">
    <location>
        <begin position="408"/>
        <end position="554"/>
    </location>
</feature>
<feature type="domain" description="Nitrite/sulphite reductase 4Fe-4S" evidence="7">
    <location>
        <begin position="130"/>
        <end position="283"/>
    </location>
</feature>
<evidence type="ECO:0000256" key="6">
    <source>
        <dbReference type="ARBA" id="ARBA00023014"/>
    </source>
</evidence>
<evidence type="ECO:0000256" key="5">
    <source>
        <dbReference type="ARBA" id="ARBA00023004"/>
    </source>
</evidence>
<dbReference type="SUPFAM" id="SSF56014">
    <property type="entry name" value="Nitrite and sulphite reductase 4Fe-4S domain-like"/>
    <property type="match status" value="2"/>
</dbReference>
<dbReference type="InterPro" id="IPR006066">
    <property type="entry name" value="NO2/SO3_Rdtase_FeS/sirohaem_BS"/>
</dbReference>
<dbReference type="InterPro" id="IPR051329">
    <property type="entry name" value="NIR_SIR_4Fe-4S"/>
</dbReference>
<dbReference type="InterPro" id="IPR006067">
    <property type="entry name" value="NO2/SO3_Rdtase_4Fe4S_dom"/>
</dbReference>
<dbReference type="PANTHER" id="PTHR32439">
    <property type="entry name" value="FERREDOXIN--NITRITE REDUCTASE, CHLOROPLASTIC"/>
    <property type="match status" value="1"/>
</dbReference>
<dbReference type="Gene3D" id="3.30.413.10">
    <property type="entry name" value="Sulfite Reductase Hemoprotein, domain 1"/>
    <property type="match status" value="2"/>
</dbReference>
<evidence type="ECO:0000313" key="10">
    <source>
        <dbReference type="Proteomes" id="UP000223071"/>
    </source>
</evidence>
<keyword evidence="2" id="KW-0349">Heme</keyword>
<comment type="caution">
    <text evidence="9">The sequence shown here is derived from an EMBL/GenBank/DDBJ whole genome shotgun (WGS) entry which is preliminary data.</text>
</comment>
<dbReference type="Pfam" id="PF03460">
    <property type="entry name" value="NIR_SIR_ferr"/>
    <property type="match status" value="2"/>
</dbReference>
<dbReference type="AlphaFoldDB" id="A0A2A9HEZ1"/>
<proteinExistence type="predicted"/>
<keyword evidence="10" id="KW-1185">Reference proteome</keyword>
<evidence type="ECO:0000259" key="8">
    <source>
        <dbReference type="Pfam" id="PF03460"/>
    </source>
</evidence>
<dbReference type="RefSeq" id="WP_098503962.1">
    <property type="nucleotide sequence ID" value="NZ_PDJQ01000001.1"/>
</dbReference>
<dbReference type="GO" id="GO:0016491">
    <property type="term" value="F:oxidoreductase activity"/>
    <property type="evidence" value="ECO:0007669"/>
    <property type="project" value="UniProtKB-KW"/>
</dbReference>
<dbReference type="Gene3D" id="3.90.480.10">
    <property type="entry name" value="Sulfite Reductase Hemoprotein,Domain 2"/>
    <property type="match status" value="1"/>
</dbReference>
<name>A0A2A9HEZ1_TEPT2</name>
<feature type="domain" description="Nitrite/Sulfite reductase ferredoxin-like" evidence="8">
    <location>
        <begin position="333"/>
        <end position="399"/>
    </location>
</feature>
<dbReference type="Proteomes" id="UP000223071">
    <property type="component" value="Unassembled WGS sequence"/>
</dbReference>
<keyword evidence="3" id="KW-0479">Metal-binding</keyword>
<dbReference type="EMBL" id="PDJQ01000001">
    <property type="protein sequence ID" value="PFG74584.1"/>
    <property type="molecule type" value="Genomic_DNA"/>
</dbReference>
<feature type="domain" description="Nitrite/Sulfite reductase ferredoxin-like" evidence="8">
    <location>
        <begin position="54"/>
        <end position="112"/>
    </location>
</feature>
<reference evidence="9 10" key="1">
    <citation type="submission" date="2017-09" db="EMBL/GenBank/DDBJ databases">
        <title>Sequencing the genomes of two abundant thermophiles in Great Basin hot springs: Thermocrinis jamiesonii and novel Chloroflexi Thermoflexus hugenholtzii.</title>
        <authorList>
            <person name="Hedlund B."/>
        </authorList>
    </citation>
    <scope>NUCLEOTIDE SEQUENCE [LARGE SCALE GENOMIC DNA]</scope>
    <source>
        <strain evidence="9 10">G233</strain>
    </source>
</reference>
<keyword evidence="6" id="KW-0411">Iron-sulfur</keyword>
<keyword evidence="1" id="KW-0004">4Fe-4S</keyword>
<evidence type="ECO:0000256" key="3">
    <source>
        <dbReference type="ARBA" id="ARBA00022723"/>
    </source>
</evidence>
<dbReference type="InterPro" id="IPR005117">
    <property type="entry name" value="NiRdtase/SiRdtase_haem-b_fer"/>
</dbReference>
<protein>
    <submittedName>
        <fullName evidence="9">Sulfite reductase (NADPH) hemoprotein beta-component/sulfite reductase (Ferredoxin)</fullName>
    </submittedName>
</protein>
<dbReference type="Pfam" id="PF01077">
    <property type="entry name" value="NIR_SIR"/>
    <property type="match status" value="2"/>
</dbReference>
<dbReference type="InterPro" id="IPR036136">
    <property type="entry name" value="Nit/Sulf_reduc_fer-like_dom_sf"/>
</dbReference>
<evidence type="ECO:0000259" key="7">
    <source>
        <dbReference type="Pfam" id="PF01077"/>
    </source>
</evidence>
<sequence>MPDVETVVYTNEPGRVLPVLEQELEDFKTEAARFLKGEWDEAQFIGFRLKQGVYGQRQPNVQMIRVKLPFGGVTPEQMEAFAEVAEKYAPLRKGHITTRQNIQFHHIPLLKAAEALFVLGRAGLSTREACGNTVRNVTGDPWAGIQEGEPFDPTPYAAAFARRWLRNPLTQLLPRKFKVAFTANDEDRAITGIHDLGFIPRVRDGVRGFTMVVGGGLSTMPRKAPVLYEFVPVDEYLKVSEAILRIFNRADELRKNRAKARIKFLVDRVGIDEFRRMVEEELEGDWTVGRDFRPDPLLFVHDEEANAPARRPHYQQPNGDHREFTAFVAANVRPQKQQGFSAVEVKVHRGDLRPEQFRGLAAIMREYTGGYARTTIGQNIVLRWVRDESLYEVYSRLKELGLADVGAQTITDVVSCPGTDSCKLGITSSMGLNQAIQERVEAMKITDPLTKQIHIKMSGCPNSCGQHHIATIGFHGAAMKVGEHQLPAYHVFIGGNYDNGELRLAQQLKVRLPAKRGPDAVERFIRLYEAERQPGETFNAFFDRVGPEPFERAIADLCIPGEFTEDNRGMFIDWNRLELYRLQRGEGECAV</sequence>
<evidence type="ECO:0000256" key="1">
    <source>
        <dbReference type="ARBA" id="ARBA00022485"/>
    </source>
</evidence>